<gene>
    <name evidence="2" type="ORF">CAXC1_330083</name>
</gene>
<keyword evidence="1" id="KW-0812">Transmembrane</keyword>
<feature type="transmembrane region" description="Helical" evidence="1">
    <location>
        <begin position="146"/>
        <end position="164"/>
    </location>
</feature>
<protein>
    <submittedName>
        <fullName evidence="2">Uncharacterized protein</fullName>
    </submittedName>
</protein>
<comment type="caution">
    <text evidence="2">The sequence shown here is derived from an EMBL/GenBank/DDBJ whole genome shotgun (WGS) entry which is preliminary data.</text>
</comment>
<reference evidence="2 3" key="1">
    <citation type="submission" date="2024-01" db="EMBL/GenBank/DDBJ databases">
        <authorList>
            <person name="Kunselman E."/>
        </authorList>
    </citation>
    <scope>NUCLEOTIDE SEQUENCE [LARGE SCALE GENOMIC DNA]</scope>
    <source>
        <strain evidence="2">2 abalone samples</strain>
    </source>
</reference>
<evidence type="ECO:0000256" key="1">
    <source>
        <dbReference type="SAM" id="Phobius"/>
    </source>
</evidence>
<dbReference type="Proteomes" id="UP001314181">
    <property type="component" value="Unassembled WGS sequence"/>
</dbReference>
<sequence length="254" mass="28874">MPKKIFNMTQSVLNLDDLYYAFIYHKPKNRENCKSNYQAILHKLIQDGADVYLDTEDNINVILHPNSKLIRDLNTALEKMKENSKIDYKNTGGNQVVFPAKMLHNRRNMNIMLNELAENDAEQSLRKAVTSIAENKILDTQKKTNISNAVTLAMAIMTVVGATLLGLGLILAPAIIIAASSTIAIGAISYKHYSRSKLNTVEKSDYKMMKKIYDNLIEVQYEHVQDKKMSQTKKQKNFKKIAYNAKVATHTYSR</sequence>
<proteinExistence type="predicted"/>
<name>A0ABM9N9K8_9RICK</name>
<evidence type="ECO:0000313" key="3">
    <source>
        <dbReference type="Proteomes" id="UP001314181"/>
    </source>
</evidence>
<organism evidence="2 3">
    <name type="scientific">Candidatus Xenohaliotis californiensis</name>
    <dbReference type="NCBI Taxonomy" id="84677"/>
    <lineage>
        <taxon>Bacteria</taxon>
        <taxon>Pseudomonadati</taxon>
        <taxon>Pseudomonadota</taxon>
        <taxon>Alphaproteobacteria</taxon>
        <taxon>Rickettsiales</taxon>
        <taxon>Anaplasmataceae</taxon>
        <taxon>Candidatus Xenohaliotis</taxon>
    </lineage>
</organism>
<accession>A0ABM9N9K8</accession>
<keyword evidence="1" id="KW-0472">Membrane</keyword>
<evidence type="ECO:0000313" key="2">
    <source>
        <dbReference type="EMBL" id="CAK8163323.1"/>
    </source>
</evidence>
<dbReference type="EMBL" id="CAWVOK010000026">
    <property type="protein sequence ID" value="CAK8163323.1"/>
    <property type="molecule type" value="Genomic_DNA"/>
</dbReference>
<feature type="transmembrane region" description="Helical" evidence="1">
    <location>
        <begin position="170"/>
        <end position="190"/>
    </location>
</feature>
<keyword evidence="1" id="KW-1133">Transmembrane helix</keyword>
<dbReference type="RefSeq" id="WP_338364433.1">
    <property type="nucleotide sequence ID" value="NZ_CAWVOK010000026.1"/>
</dbReference>
<keyword evidence="3" id="KW-1185">Reference proteome</keyword>